<dbReference type="Proteomes" id="UP000000702">
    <property type="component" value="Unassembled WGS sequence"/>
</dbReference>
<reference evidence="1 2" key="2">
    <citation type="journal article" date="2012" name="Proc. Natl. Acad. Sci. U.S.A.">
        <title>Antigenic diversity is generated by distinct evolutionary mechanisms in African trypanosome species.</title>
        <authorList>
            <person name="Jackson A.P."/>
            <person name="Berry A."/>
            <person name="Aslett M."/>
            <person name="Allison H.C."/>
            <person name="Burton P."/>
            <person name="Vavrova-Anderson J."/>
            <person name="Brown R."/>
            <person name="Browne H."/>
            <person name="Corton N."/>
            <person name="Hauser H."/>
            <person name="Gamble J."/>
            <person name="Gilderthorp R."/>
            <person name="Marcello L."/>
            <person name="McQuillan J."/>
            <person name="Otto T.D."/>
            <person name="Quail M.A."/>
            <person name="Sanders M.J."/>
            <person name="van Tonder A."/>
            <person name="Ginger M.L."/>
            <person name="Field M.C."/>
            <person name="Barry J.D."/>
            <person name="Hertz-Fowler C."/>
            <person name="Berriman M."/>
        </authorList>
    </citation>
    <scope>NUCLEOTIDE SEQUENCE [LARGE SCALE GENOMIC DNA]</scope>
    <source>
        <strain evidence="1 2">IL3000</strain>
    </source>
</reference>
<organism evidence="1 2">
    <name type="scientific">Trypanosoma congolense (strain IL3000)</name>
    <dbReference type="NCBI Taxonomy" id="1068625"/>
    <lineage>
        <taxon>Eukaryota</taxon>
        <taxon>Discoba</taxon>
        <taxon>Euglenozoa</taxon>
        <taxon>Kinetoplastea</taxon>
        <taxon>Metakinetoplastina</taxon>
        <taxon>Trypanosomatida</taxon>
        <taxon>Trypanosomatidae</taxon>
        <taxon>Trypanosoma</taxon>
        <taxon>Nannomonas</taxon>
    </lineage>
</organism>
<sequence length="165" mass="18709">MKVCEAQYAEAADKVFPPQHAIYSKLEKVRHTCDTIEVSVRQHEATVLQLAERACLNTAAPGVLKAETPEEEGKVHTIRRVQRFNGYDYQAWTDGPVALDVSSGSGALMYPPNGKKEKITLDGRNLNSVFMKECVVMEEVLHRLLRSIEVNELRKMREWLPPRTC</sequence>
<accession>F9WIU9</accession>
<evidence type="ECO:0000313" key="2">
    <source>
        <dbReference type="Proteomes" id="UP000000702"/>
    </source>
</evidence>
<gene>
    <name evidence="1" type="ORF">TCIL3000_0_20810</name>
</gene>
<evidence type="ECO:0000313" key="1">
    <source>
        <dbReference type="EMBL" id="CCD17247.1"/>
    </source>
</evidence>
<keyword evidence="2" id="KW-1185">Reference proteome</keyword>
<dbReference type="AlphaFoldDB" id="F9WIU9"/>
<name>F9WIU9_TRYCI</name>
<protein>
    <submittedName>
        <fullName evidence="1">WGS project CAEQ00000000 data, annotated contig 837</fullName>
    </submittedName>
</protein>
<comment type="caution">
    <text evidence="1">The sequence shown here is derived from an EMBL/GenBank/DDBJ whole genome shotgun (WGS) entry which is preliminary data.</text>
</comment>
<proteinExistence type="predicted"/>
<dbReference type="EMBL" id="CAEQ01002644">
    <property type="protein sequence ID" value="CCD17247.1"/>
    <property type="molecule type" value="Genomic_DNA"/>
</dbReference>
<reference evidence="2" key="1">
    <citation type="submission" date="2011-07" db="EMBL/GenBank/DDBJ databases">
        <title>Divergent evolution of antigenic variation in African trypanosomes.</title>
        <authorList>
            <person name="Jackson A.P."/>
            <person name="Berry A."/>
            <person name="Allison H.C."/>
            <person name="Burton P."/>
            <person name="Anderson J."/>
            <person name="Aslett M."/>
            <person name="Brown R."/>
            <person name="Corton N."/>
            <person name="Harris D."/>
            <person name="Hauser H."/>
            <person name="Gamble J."/>
            <person name="Gilderthorp R."/>
            <person name="McQuillan J."/>
            <person name="Quail M.A."/>
            <person name="Sanders M."/>
            <person name="Van Tonder A."/>
            <person name="Ginger M.L."/>
            <person name="Donelson J.E."/>
            <person name="Field M.C."/>
            <person name="Barry J.D."/>
            <person name="Berriman M."/>
            <person name="Hertz-Fowler C."/>
        </authorList>
    </citation>
    <scope>NUCLEOTIDE SEQUENCE [LARGE SCALE GENOMIC DNA]</scope>
    <source>
        <strain evidence="2">IL3000</strain>
    </source>
</reference>
<dbReference type="VEuPathDB" id="TriTrypDB:TcIL3000_0_20810"/>